<dbReference type="PANTHER" id="PTHR30126:SF77">
    <property type="entry name" value="TRANSCRIPTIONAL REGULATORY PROTEIN"/>
    <property type="match status" value="1"/>
</dbReference>
<dbReference type="KEGG" id="xdi:EZH22_02555"/>
<dbReference type="SUPFAM" id="SSF46785">
    <property type="entry name" value="Winged helix' DNA-binding domain"/>
    <property type="match status" value="1"/>
</dbReference>
<dbReference type="PRINTS" id="PR00039">
    <property type="entry name" value="HTHLYSR"/>
</dbReference>
<keyword evidence="2" id="KW-0805">Transcription regulation</keyword>
<keyword evidence="4" id="KW-0804">Transcription</keyword>
<protein>
    <submittedName>
        <fullName evidence="6">LysR family transcriptional regulator</fullName>
    </submittedName>
</protein>
<evidence type="ECO:0000256" key="3">
    <source>
        <dbReference type="ARBA" id="ARBA00023125"/>
    </source>
</evidence>
<dbReference type="GO" id="GO:0003700">
    <property type="term" value="F:DNA-binding transcription factor activity"/>
    <property type="evidence" value="ECO:0007669"/>
    <property type="project" value="InterPro"/>
</dbReference>
<feature type="domain" description="HTH lysR-type" evidence="5">
    <location>
        <begin position="2"/>
        <end position="59"/>
    </location>
</feature>
<organism evidence="6 7">
    <name type="scientific">Xanthobacter dioxanivorans</name>
    <dbReference type="NCBI Taxonomy" id="2528964"/>
    <lineage>
        <taxon>Bacteria</taxon>
        <taxon>Pseudomonadati</taxon>
        <taxon>Pseudomonadota</taxon>
        <taxon>Alphaproteobacteria</taxon>
        <taxon>Hyphomicrobiales</taxon>
        <taxon>Xanthobacteraceae</taxon>
        <taxon>Xanthobacter</taxon>
    </lineage>
</organism>
<dbReference type="SUPFAM" id="SSF53850">
    <property type="entry name" value="Periplasmic binding protein-like II"/>
    <property type="match status" value="1"/>
</dbReference>
<dbReference type="PROSITE" id="PS50931">
    <property type="entry name" value="HTH_LYSR"/>
    <property type="match status" value="1"/>
</dbReference>
<evidence type="ECO:0000256" key="4">
    <source>
        <dbReference type="ARBA" id="ARBA00023163"/>
    </source>
</evidence>
<name>A0A974PQJ1_9HYPH</name>
<dbReference type="PANTHER" id="PTHR30126">
    <property type="entry name" value="HTH-TYPE TRANSCRIPTIONAL REGULATOR"/>
    <property type="match status" value="1"/>
</dbReference>
<dbReference type="FunFam" id="1.10.10.10:FF:000001">
    <property type="entry name" value="LysR family transcriptional regulator"/>
    <property type="match status" value="1"/>
</dbReference>
<keyword evidence="3" id="KW-0238">DNA-binding</keyword>
<evidence type="ECO:0000256" key="1">
    <source>
        <dbReference type="ARBA" id="ARBA00009437"/>
    </source>
</evidence>
<evidence type="ECO:0000259" key="5">
    <source>
        <dbReference type="PROSITE" id="PS50931"/>
    </source>
</evidence>
<dbReference type="Proteomes" id="UP000596427">
    <property type="component" value="Chromosome"/>
</dbReference>
<proteinExistence type="inferred from homology"/>
<gene>
    <name evidence="6" type="ORF">EZH22_02555</name>
</gene>
<accession>A0A974PQJ1</accession>
<evidence type="ECO:0000313" key="7">
    <source>
        <dbReference type="Proteomes" id="UP000596427"/>
    </source>
</evidence>
<evidence type="ECO:0000313" key="6">
    <source>
        <dbReference type="EMBL" id="QRG07325.1"/>
    </source>
</evidence>
<dbReference type="RefSeq" id="WP_203194240.1">
    <property type="nucleotide sequence ID" value="NZ_CP063362.1"/>
</dbReference>
<dbReference type="InterPro" id="IPR000847">
    <property type="entry name" value="LysR_HTH_N"/>
</dbReference>
<comment type="similarity">
    <text evidence="1">Belongs to the LysR transcriptional regulatory family.</text>
</comment>
<dbReference type="Gene3D" id="3.40.190.10">
    <property type="entry name" value="Periplasmic binding protein-like II"/>
    <property type="match status" value="2"/>
</dbReference>
<reference evidence="6 7" key="1">
    <citation type="submission" date="2020-10" db="EMBL/GenBank/DDBJ databases">
        <title>Degradation of 1,4-Dioxane by Xanthobacter sp. YN2, via a Novel Group-2 Soluble Di-Iron Monooxygenase.</title>
        <authorList>
            <person name="Ma F."/>
            <person name="Wang Y."/>
            <person name="Yang J."/>
            <person name="Guo H."/>
            <person name="Su D."/>
            <person name="Yu L."/>
        </authorList>
    </citation>
    <scope>NUCLEOTIDE SEQUENCE [LARGE SCALE GENOMIC DNA]</scope>
    <source>
        <strain evidence="6 7">YN2</strain>
    </source>
</reference>
<dbReference type="InterPro" id="IPR036390">
    <property type="entry name" value="WH_DNA-bd_sf"/>
</dbReference>
<evidence type="ECO:0000256" key="2">
    <source>
        <dbReference type="ARBA" id="ARBA00023015"/>
    </source>
</evidence>
<dbReference type="CDD" id="cd05466">
    <property type="entry name" value="PBP2_LTTR_substrate"/>
    <property type="match status" value="1"/>
</dbReference>
<dbReference type="AlphaFoldDB" id="A0A974PQJ1"/>
<dbReference type="GO" id="GO:0000976">
    <property type="term" value="F:transcription cis-regulatory region binding"/>
    <property type="evidence" value="ECO:0007669"/>
    <property type="project" value="TreeGrafter"/>
</dbReference>
<sequence length="298" mass="33389">MVNIRSIEIFYWAAKLSSFSRAADKLNTTQPTVSQRISALEAQYGRQFINRATKPISLTLDGQALLQHAELILRQVANLDRDFDASHRTRQTIRLGVSETIVQTWLSRFLEASHQRYPNIDFEISVDITSSMMAALQDGELDMAFMLGPATIDGMACHHLINYPLRFYAAPGLIPNNTLTVDQLRRFPVLTYPRNAYPYTHLRDLLFKITEQRPRIFTNASLSTIERMAIDRIGIALVAQGAFSPSLERKALVAQDSDIELPPLRFFAFYLLGVGAEVLEDLSAIAVKVAGNAAVSIF</sequence>
<dbReference type="InterPro" id="IPR005119">
    <property type="entry name" value="LysR_subst-bd"/>
</dbReference>
<dbReference type="InterPro" id="IPR036388">
    <property type="entry name" value="WH-like_DNA-bd_sf"/>
</dbReference>
<dbReference type="Gene3D" id="1.10.10.10">
    <property type="entry name" value="Winged helix-like DNA-binding domain superfamily/Winged helix DNA-binding domain"/>
    <property type="match status" value="1"/>
</dbReference>
<dbReference type="EMBL" id="CP063362">
    <property type="protein sequence ID" value="QRG07325.1"/>
    <property type="molecule type" value="Genomic_DNA"/>
</dbReference>
<dbReference type="Pfam" id="PF03466">
    <property type="entry name" value="LysR_substrate"/>
    <property type="match status" value="1"/>
</dbReference>
<dbReference type="Pfam" id="PF00126">
    <property type="entry name" value="HTH_1"/>
    <property type="match status" value="1"/>
</dbReference>
<keyword evidence="7" id="KW-1185">Reference proteome</keyword>